<dbReference type="Pfam" id="PF08534">
    <property type="entry name" value="Redoxin"/>
    <property type="match status" value="1"/>
</dbReference>
<dbReference type="InterPro" id="IPR001640">
    <property type="entry name" value="Lgt"/>
</dbReference>
<feature type="transmembrane region" description="Helical" evidence="5">
    <location>
        <begin position="76"/>
        <end position="97"/>
    </location>
</feature>
<evidence type="ECO:0000256" key="2">
    <source>
        <dbReference type="ARBA" id="ARBA00022748"/>
    </source>
</evidence>
<dbReference type="InterPro" id="IPR013766">
    <property type="entry name" value="Thioredoxin_domain"/>
</dbReference>
<evidence type="ECO:0000256" key="1">
    <source>
        <dbReference type="ARBA" id="ARBA00004196"/>
    </source>
</evidence>
<evidence type="ECO:0000256" key="5">
    <source>
        <dbReference type="SAM" id="Phobius"/>
    </source>
</evidence>
<keyword evidence="3" id="KW-0676">Redox-active center</keyword>
<accession>A0ABT0E7I8</accession>
<feature type="transmembrane region" description="Helical" evidence="5">
    <location>
        <begin position="41"/>
        <end position="64"/>
    </location>
</feature>
<dbReference type="Gene3D" id="3.40.30.10">
    <property type="entry name" value="Glutaredoxin"/>
    <property type="match status" value="1"/>
</dbReference>
<proteinExistence type="predicted"/>
<feature type="transmembrane region" description="Helical" evidence="5">
    <location>
        <begin position="12"/>
        <end position="29"/>
    </location>
</feature>
<dbReference type="InterPro" id="IPR036249">
    <property type="entry name" value="Thioredoxin-like_sf"/>
</dbReference>
<feature type="region of interest" description="Disordered" evidence="4">
    <location>
        <begin position="267"/>
        <end position="286"/>
    </location>
</feature>
<feature type="compositionally biased region" description="Polar residues" evidence="4">
    <location>
        <begin position="271"/>
        <end position="286"/>
    </location>
</feature>
<evidence type="ECO:0000259" key="6">
    <source>
        <dbReference type="PROSITE" id="PS51352"/>
    </source>
</evidence>
<keyword evidence="5" id="KW-1133">Transmembrane helix</keyword>
<dbReference type="RefSeq" id="WP_246951315.1">
    <property type="nucleotide sequence ID" value="NZ_JALKII010000004.1"/>
</dbReference>
<dbReference type="CDD" id="cd02966">
    <property type="entry name" value="TlpA_like_family"/>
    <property type="match status" value="1"/>
</dbReference>
<comment type="subcellular location">
    <subcellularLocation>
        <location evidence="1">Cell envelope</location>
    </subcellularLocation>
</comment>
<evidence type="ECO:0000313" key="7">
    <source>
        <dbReference type="EMBL" id="MCK0537582.1"/>
    </source>
</evidence>
<dbReference type="Pfam" id="PF01790">
    <property type="entry name" value="LGT"/>
    <property type="match status" value="1"/>
</dbReference>
<feature type="domain" description="Thioredoxin" evidence="6">
    <location>
        <begin position="131"/>
        <end position="269"/>
    </location>
</feature>
<dbReference type="InterPro" id="IPR013740">
    <property type="entry name" value="Redoxin"/>
</dbReference>
<comment type="caution">
    <text evidence="7">The sequence shown here is derived from an EMBL/GenBank/DDBJ whole genome shotgun (WGS) entry which is preliminary data.</text>
</comment>
<evidence type="ECO:0000256" key="4">
    <source>
        <dbReference type="SAM" id="MobiDB-lite"/>
    </source>
</evidence>
<gene>
    <name evidence="7" type="ORF">MU846_07650</name>
</gene>
<keyword evidence="8" id="KW-1185">Reference proteome</keyword>
<dbReference type="SUPFAM" id="SSF52833">
    <property type="entry name" value="Thioredoxin-like"/>
    <property type="match status" value="1"/>
</dbReference>
<dbReference type="EMBL" id="JALKII010000004">
    <property type="protein sequence ID" value="MCK0537582.1"/>
    <property type="molecule type" value="Genomic_DNA"/>
</dbReference>
<dbReference type="InterPro" id="IPR017937">
    <property type="entry name" value="Thioredoxin_CS"/>
</dbReference>
<keyword evidence="5" id="KW-0472">Membrane</keyword>
<evidence type="ECO:0000313" key="8">
    <source>
        <dbReference type="Proteomes" id="UP001165524"/>
    </source>
</evidence>
<reference evidence="7" key="1">
    <citation type="submission" date="2022-04" db="EMBL/GenBank/DDBJ databases">
        <title>Alcanivorax sp. CY1518 draft genome sequence.</title>
        <authorList>
            <person name="Zhao G."/>
            <person name="An M."/>
        </authorList>
    </citation>
    <scope>NUCLEOTIDE SEQUENCE</scope>
    <source>
        <strain evidence="7">CY1518</strain>
    </source>
</reference>
<keyword evidence="2" id="KW-0201">Cytochrome c-type biogenesis</keyword>
<evidence type="ECO:0000256" key="3">
    <source>
        <dbReference type="ARBA" id="ARBA00023284"/>
    </source>
</evidence>
<feature type="transmembrane region" description="Helical" evidence="5">
    <location>
        <begin position="109"/>
        <end position="130"/>
    </location>
</feature>
<dbReference type="PANTHER" id="PTHR42852">
    <property type="entry name" value="THIOL:DISULFIDE INTERCHANGE PROTEIN DSBE"/>
    <property type="match status" value="1"/>
</dbReference>
<dbReference type="Proteomes" id="UP001165524">
    <property type="component" value="Unassembled WGS sequence"/>
</dbReference>
<organism evidence="7 8">
    <name type="scientific">Alcanivorax quisquiliarum</name>
    <dbReference type="NCBI Taxonomy" id="2933565"/>
    <lineage>
        <taxon>Bacteria</taxon>
        <taxon>Pseudomonadati</taxon>
        <taxon>Pseudomonadota</taxon>
        <taxon>Gammaproteobacteria</taxon>
        <taxon>Oceanospirillales</taxon>
        <taxon>Alcanivoracaceae</taxon>
        <taxon>Alcanivorax</taxon>
    </lineage>
</organism>
<dbReference type="PROSITE" id="PS51352">
    <property type="entry name" value="THIOREDOXIN_2"/>
    <property type="match status" value="1"/>
</dbReference>
<sequence>MIGIGPFSLQTVVFAFAAFVTWLVARLLARRLPGSASKTAGALIIDALFVGLVAARITFILVWWNDYAARPLSMLAFGDGGFHGLAGVLAASAWLWLKTRQRRPLRLSLYGGMAGGLLVWGAVQLLPLLLQHAAMTLPAVQLSTLDNEQPVDLVDFTGQPVVLNLWATWCPPCRREMPVLMQAQTEYPDIAFVLVNQGENATQIHSFLNAEGLSFKHLLMDPFSSTMRETGSRGLPTTLFFDENGRMVASHVGELTTPALKNTLHRYFPRSPQSASRQTNATTEQE</sequence>
<dbReference type="PROSITE" id="PS00194">
    <property type="entry name" value="THIOREDOXIN_1"/>
    <property type="match status" value="1"/>
</dbReference>
<dbReference type="InterPro" id="IPR050553">
    <property type="entry name" value="Thioredoxin_ResA/DsbE_sf"/>
</dbReference>
<name>A0ABT0E7I8_9GAMM</name>
<dbReference type="PANTHER" id="PTHR42852:SF18">
    <property type="entry name" value="CHROMOSOME UNDETERMINED SCAFFOLD_47, WHOLE GENOME SHOTGUN SEQUENCE"/>
    <property type="match status" value="1"/>
</dbReference>
<keyword evidence="5" id="KW-0812">Transmembrane</keyword>
<protein>
    <submittedName>
        <fullName evidence="7">TlpA family protein disulfide reductase</fullName>
    </submittedName>
</protein>